<protein>
    <submittedName>
        <fullName evidence="1">Uncharacterized protein</fullName>
    </submittedName>
</protein>
<accession>A0A5E7SQY3</accession>
<reference evidence="1 2" key="1">
    <citation type="submission" date="2019-09" db="EMBL/GenBank/DDBJ databases">
        <authorList>
            <person name="Chandra G."/>
            <person name="Truman W A."/>
        </authorList>
    </citation>
    <scope>NUCLEOTIDE SEQUENCE [LARGE SCALE GENOMIC DNA]</scope>
    <source>
        <strain evidence="1">PS928</strain>
    </source>
</reference>
<evidence type="ECO:0000313" key="1">
    <source>
        <dbReference type="EMBL" id="VVP89231.1"/>
    </source>
</evidence>
<sequence>MDVNENAYSLDHALSSRFSRASSLLQGIEYEFTHRV</sequence>
<gene>
    <name evidence="1" type="ORF">PS928_01484</name>
</gene>
<dbReference type="AlphaFoldDB" id="A0A5E7SQY3"/>
<name>A0A5E7SQY3_PSEFL</name>
<dbReference type="EMBL" id="CABVJF010000005">
    <property type="protein sequence ID" value="VVP89231.1"/>
    <property type="molecule type" value="Genomic_DNA"/>
</dbReference>
<organism evidence="1 2">
    <name type="scientific">Pseudomonas fluorescens</name>
    <dbReference type="NCBI Taxonomy" id="294"/>
    <lineage>
        <taxon>Bacteria</taxon>
        <taxon>Pseudomonadati</taxon>
        <taxon>Pseudomonadota</taxon>
        <taxon>Gammaproteobacteria</taxon>
        <taxon>Pseudomonadales</taxon>
        <taxon>Pseudomonadaceae</taxon>
        <taxon>Pseudomonas</taxon>
    </lineage>
</organism>
<dbReference type="Proteomes" id="UP000381378">
    <property type="component" value="Unassembled WGS sequence"/>
</dbReference>
<evidence type="ECO:0000313" key="2">
    <source>
        <dbReference type="Proteomes" id="UP000381378"/>
    </source>
</evidence>
<proteinExistence type="predicted"/>